<sequence>MTKHTFAQLESVLRDMDPAPRVLTDDERERAVTTRDLILSTPSAEHVRIAPDRQVRRRRRALVAVAAAATAAVAVPTAIGGATAFASWTATPQPLSRSDVSAAATTCQSALGIGGRDARPVIGEKRGGWTYVLVGGPTGEGACLMSNDLVGTPGDTASKRGFLGTFDADPPSAPTPPPDGFVETESMQGSIPLRGRLPFTTTDGWLSWVSGYVGGDVVGISLHPPMGPDVTATVSQGRFSAWWPANGAKQGAGGVWTYTVTLADGTSRPAQPAGY</sequence>
<keyword evidence="1" id="KW-0812">Transmembrane</keyword>
<accession>A0A371PB69</accession>
<gene>
    <name evidence="2" type="ORF">DX116_06260</name>
</gene>
<keyword evidence="1" id="KW-0472">Membrane</keyword>
<keyword evidence="1" id="KW-1133">Transmembrane helix</keyword>
<feature type="transmembrane region" description="Helical" evidence="1">
    <location>
        <begin position="61"/>
        <end position="88"/>
    </location>
</feature>
<dbReference type="RefSeq" id="WP_119703287.1">
    <property type="nucleotide sequence ID" value="NZ_JBHSOI010000001.1"/>
</dbReference>
<evidence type="ECO:0000313" key="2">
    <source>
        <dbReference type="EMBL" id="REK73174.1"/>
    </source>
</evidence>
<dbReference type="EMBL" id="QUBR01000001">
    <property type="protein sequence ID" value="REK73174.1"/>
    <property type="molecule type" value="Genomic_DNA"/>
</dbReference>
<dbReference type="Proteomes" id="UP000265581">
    <property type="component" value="Unassembled WGS sequence"/>
</dbReference>
<name>A0A371PB69_9ACTN</name>
<dbReference type="OrthoDB" id="3293457at2"/>
<protein>
    <submittedName>
        <fullName evidence="2">DUF2029 domain-containing protein</fullName>
    </submittedName>
</protein>
<evidence type="ECO:0000256" key="1">
    <source>
        <dbReference type="SAM" id="Phobius"/>
    </source>
</evidence>
<reference evidence="2 3" key="1">
    <citation type="submission" date="2018-08" db="EMBL/GenBank/DDBJ databases">
        <title>Aeromicrobium sp. M2KJ-4, whole genome shotgun sequence.</title>
        <authorList>
            <person name="Tuo L."/>
        </authorList>
    </citation>
    <scope>NUCLEOTIDE SEQUENCE [LARGE SCALE GENOMIC DNA]</scope>
    <source>
        <strain evidence="2 3">M2KJ-4</strain>
    </source>
</reference>
<dbReference type="AlphaFoldDB" id="A0A371PB69"/>
<proteinExistence type="predicted"/>
<comment type="caution">
    <text evidence="2">The sequence shown here is derived from an EMBL/GenBank/DDBJ whole genome shotgun (WGS) entry which is preliminary data.</text>
</comment>
<keyword evidence="3" id="KW-1185">Reference proteome</keyword>
<evidence type="ECO:0000313" key="3">
    <source>
        <dbReference type="Proteomes" id="UP000265581"/>
    </source>
</evidence>
<organism evidence="2 3">
    <name type="scientific">Aeromicrobium endophyticum</name>
    <dbReference type="NCBI Taxonomy" id="2292704"/>
    <lineage>
        <taxon>Bacteria</taxon>
        <taxon>Bacillati</taxon>
        <taxon>Actinomycetota</taxon>
        <taxon>Actinomycetes</taxon>
        <taxon>Propionibacteriales</taxon>
        <taxon>Nocardioidaceae</taxon>
        <taxon>Aeromicrobium</taxon>
    </lineage>
</organism>